<dbReference type="SUPFAM" id="SSF55729">
    <property type="entry name" value="Acyl-CoA N-acyltransferases (Nat)"/>
    <property type="match status" value="1"/>
</dbReference>
<dbReference type="Proteomes" id="UP000652013">
    <property type="component" value="Unassembled WGS sequence"/>
</dbReference>
<evidence type="ECO:0000313" key="2">
    <source>
        <dbReference type="Proteomes" id="UP000652013"/>
    </source>
</evidence>
<dbReference type="InterPro" id="IPR016181">
    <property type="entry name" value="Acyl_CoA_acyltransferase"/>
</dbReference>
<name>A0A8J4DL88_9ACTN</name>
<sequence length="303" mass="33906">MTESDRRLIRASQTDDVSRCTLTRLTEAEYANLSARKGVAVYEHRNRYWRNSERFGSLLAVPIHWMMELTPDQVTFPRGHTLAIKARVTEPGENNGSFHLYVIDPAAYGFDSIHKGARKNIRRACRAGVTVELATPELLEREGYEVTAAALKMSGYRKPPTRRDYVRRLHDDTFFGGRGLVLAGMVHTPRGRRLGGIMTGSAIGTVANADDIYTAPWARDTNVGPRLVYSFIEACQRTAGIDTILYGRVSNDEDLEAFKSRMGFPAAVVPAKVVLRPGVRQVVNLFRSTGAFTTFHQRLYGPR</sequence>
<proteinExistence type="predicted"/>
<protein>
    <submittedName>
        <fullName evidence="1">Uncharacterized protein</fullName>
    </submittedName>
</protein>
<accession>A0A8J4DL88</accession>
<organism evidence="1 2">
    <name type="scientific">Spirilliplanes yamanashiensis</name>
    <dbReference type="NCBI Taxonomy" id="42233"/>
    <lineage>
        <taxon>Bacteria</taxon>
        <taxon>Bacillati</taxon>
        <taxon>Actinomycetota</taxon>
        <taxon>Actinomycetes</taxon>
        <taxon>Micromonosporales</taxon>
        <taxon>Micromonosporaceae</taxon>
        <taxon>Spirilliplanes</taxon>
    </lineage>
</organism>
<dbReference type="Gene3D" id="3.40.630.30">
    <property type="match status" value="1"/>
</dbReference>
<reference evidence="1" key="1">
    <citation type="submission" date="2021-01" db="EMBL/GenBank/DDBJ databases">
        <title>Whole genome shotgun sequence of Spirilliplanes yamanashiensis NBRC 15828.</title>
        <authorList>
            <person name="Komaki H."/>
            <person name="Tamura T."/>
        </authorList>
    </citation>
    <scope>NUCLEOTIDE SEQUENCE</scope>
    <source>
        <strain evidence="1">NBRC 15828</strain>
    </source>
</reference>
<comment type="caution">
    <text evidence="1">The sequence shown here is derived from an EMBL/GenBank/DDBJ whole genome shotgun (WGS) entry which is preliminary data.</text>
</comment>
<dbReference type="EMBL" id="BOOY01000030">
    <property type="protein sequence ID" value="GIJ04994.1"/>
    <property type="molecule type" value="Genomic_DNA"/>
</dbReference>
<dbReference type="AlphaFoldDB" id="A0A8J4DL88"/>
<keyword evidence="2" id="KW-1185">Reference proteome</keyword>
<evidence type="ECO:0000313" key="1">
    <source>
        <dbReference type="EMBL" id="GIJ04994.1"/>
    </source>
</evidence>
<gene>
    <name evidence="1" type="ORF">Sya03_43460</name>
</gene>